<dbReference type="GO" id="GO:0042956">
    <property type="term" value="P:maltodextrin transmembrane transport"/>
    <property type="evidence" value="ECO:0007669"/>
    <property type="project" value="TreeGrafter"/>
</dbReference>
<dbReference type="AlphaFoldDB" id="A0A7G9FUP5"/>
<dbReference type="RefSeq" id="WP_249326019.1">
    <property type="nucleotide sequence ID" value="NZ_CP060633.1"/>
</dbReference>
<evidence type="ECO:0000256" key="4">
    <source>
        <dbReference type="SAM" id="SignalP"/>
    </source>
</evidence>
<dbReference type="InterPro" id="IPR006059">
    <property type="entry name" value="SBP"/>
</dbReference>
<evidence type="ECO:0000256" key="2">
    <source>
        <dbReference type="ARBA" id="ARBA00022448"/>
    </source>
</evidence>
<accession>A0A7G9FUP5</accession>
<dbReference type="GO" id="GO:0055052">
    <property type="term" value="C:ATP-binding cassette (ABC) transporter complex, substrate-binding subunit-containing"/>
    <property type="evidence" value="ECO:0007669"/>
    <property type="project" value="TreeGrafter"/>
</dbReference>
<dbReference type="Proteomes" id="UP000515981">
    <property type="component" value="Chromosome"/>
</dbReference>
<gene>
    <name evidence="5" type="ORF">H9Q77_14605</name>
</gene>
<keyword evidence="3 4" id="KW-0732">Signal</keyword>
<dbReference type="Gene3D" id="3.40.190.10">
    <property type="entry name" value="Periplasmic binding protein-like II"/>
    <property type="match status" value="2"/>
</dbReference>
<evidence type="ECO:0000313" key="6">
    <source>
        <dbReference type="Proteomes" id="UP000515981"/>
    </source>
</evidence>
<organism evidence="5 6">
    <name type="scientific">Simiaoa sunii</name>
    <dbReference type="NCBI Taxonomy" id="2763672"/>
    <lineage>
        <taxon>Bacteria</taxon>
        <taxon>Bacillati</taxon>
        <taxon>Bacillota</taxon>
        <taxon>Clostridia</taxon>
        <taxon>Lachnospirales</taxon>
        <taxon>Lachnospiraceae</taxon>
        <taxon>Simiaoa</taxon>
    </lineage>
</organism>
<dbReference type="PANTHER" id="PTHR30061">
    <property type="entry name" value="MALTOSE-BINDING PERIPLASMIC PROTEIN"/>
    <property type="match status" value="1"/>
</dbReference>
<dbReference type="PANTHER" id="PTHR30061:SF50">
    <property type="entry name" value="MALTOSE_MALTODEXTRIN-BINDING PERIPLASMIC PROTEIN"/>
    <property type="match status" value="1"/>
</dbReference>
<feature type="chain" id="PRO_5038384657" evidence="4">
    <location>
        <begin position="21"/>
        <end position="443"/>
    </location>
</feature>
<comment type="similarity">
    <text evidence="1">Belongs to the bacterial solute-binding protein 1 family.</text>
</comment>
<sequence length="443" mass="47798">MKKKVVGCILTAMMITGMFTGCGNSESQSGDGTNTGSGDQVVVDIFQNKNEISDALQAAIEQYESENPGVTIHLETVGGSDYASSLKAKMLGNDPVEIFTLGGPDDIASYKEYLEPLTGEEWVSHVTAGGCDNVTVDGQVYGMPIAVEGYGLIYNKKIFEAAGIDASTLTSYDAMDKAFADLQSQIDAGTLADQFPVLEAVEEYAAKESWIVGLHTNNVALSQEFGSAAKAFESQTVNYTYGDALKDLIDLETRYTSSRDDLSLLNSVDYATQVGGGLAIERVAVIQQGNWISPEISNVSEDLLQDLGILPIPLKGVVEDSIAVGVSNYWCVNSKSSEAEKTAAKAFLNWLYQSDEGKNIVINELSLIPAFDNYDGIEISDPLSAEVMRYMNAGKTIPWVFSGQPSGWDSNVAANVQAYLAGSMTWEQVIAQNKSDWEAMRQQ</sequence>
<protein>
    <submittedName>
        <fullName evidence="5">Carbohydrate ABC transporter substrate-binding protein</fullName>
    </submittedName>
</protein>
<evidence type="ECO:0000256" key="3">
    <source>
        <dbReference type="ARBA" id="ARBA00022729"/>
    </source>
</evidence>
<keyword evidence="2" id="KW-0813">Transport</keyword>
<dbReference type="EMBL" id="CP060633">
    <property type="protein sequence ID" value="QNM02277.1"/>
    <property type="molecule type" value="Genomic_DNA"/>
</dbReference>
<dbReference type="Pfam" id="PF13416">
    <property type="entry name" value="SBP_bac_8"/>
    <property type="match status" value="1"/>
</dbReference>
<proteinExistence type="inferred from homology"/>
<feature type="signal peptide" evidence="4">
    <location>
        <begin position="1"/>
        <end position="20"/>
    </location>
</feature>
<dbReference type="GO" id="GO:0015768">
    <property type="term" value="P:maltose transport"/>
    <property type="evidence" value="ECO:0007669"/>
    <property type="project" value="TreeGrafter"/>
</dbReference>
<dbReference type="PROSITE" id="PS51257">
    <property type="entry name" value="PROKAR_LIPOPROTEIN"/>
    <property type="match status" value="1"/>
</dbReference>
<keyword evidence="6" id="KW-1185">Reference proteome</keyword>
<dbReference type="GO" id="GO:1901982">
    <property type="term" value="F:maltose binding"/>
    <property type="evidence" value="ECO:0007669"/>
    <property type="project" value="TreeGrafter"/>
</dbReference>
<dbReference type="KEGG" id="ssun:H9Q77_14605"/>
<evidence type="ECO:0000313" key="5">
    <source>
        <dbReference type="EMBL" id="QNM02277.1"/>
    </source>
</evidence>
<dbReference type="SUPFAM" id="SSF53850">
    <property type="entry name" value="Periplasmic binding protein-like II"/>
    <property type="match status" value="1"/>
</dbReference>
<reference evidence="5 6" key="1">
    <citation type="submission" date="2020-08" db="EMBL/GenBank/DDBJ databases">
        <authorList>
            <person name="Liu C."/>
            <person name="Sun Q."/>
        </authorList>
    </citation>
    <scope>NUCLEOTIDE SEQUENCE [LARGE SCALE GENOMIC DNA]</scope>
    <source>
        <strain evidence="5 6">NSJ-8</strain>
    </source>
</reference>
<evidence type="ECO:0000256" key="1">
    <source>
        <dbReference type="ARBA" id="ARBA00008520"/>
    </source>
</evidence>
<name>A0A7G9FUP5_9FIRM</name>